<feature type="domain" description="WRC" evidence="4">
    <location>
        <begin position="21"/>
        <end position="65"/>
    </location>
</feature>
<keyword evidence="1" id="KW-0539">Nucleus</keyword>
<feature type="region of interest" description="Disordered" evidence="3">
    <location>
        <begin position="61"/>
        <end position="95"/>
    </location>
</feature>
<sequence length="130" mass="14913">MARPKKWRDEEEEVEERSLPPPPEERCSRNDGKKWRCRAWKLPDSSLCLVHYEQARMRATRVANGKSGKGKGRGSPSEIRVAEGQEESGFSLAGERDAVAKRRQLDRRGIHLRIRKPNKPPVVDRDADEV</sequence>
<organism evidence="5">
    <name type="scientific">Spirodela intermedia</name>
    <name type="common">Intermediate duckweed</name>
    <dbReference type="NCBI Taxonomy" id="51605"/>
    <lineage>
        <taxon>Eukaryota</taxon>
        <taxon>Viridiplantae</taxon>
        <taxon>Streptophyta</taxon>
        <taxon>Embryophyta</taxon>
        <taxon>Tracheophyta</taxon>
        <taxon>Spermatophyta</taxon>
        <taxon>Magnoliopsida</taxon>
        <taxon>Liliopsida</taxon>
        <taxon>Araceae</taxon>
        <taxon>Lemnoideae</taxon>
        <taxon>Spirodela</taxon>
    </lineage>
</organism>
<evidence type="ECO:0000313" key="6">
    <source>
        <dbReference type="Proteomes" id="UP001189122"/>
    </source>
</evidence>
<dbReference type="EMBL" id="LR743597">
    <property type="protein sequence ID" value="CAA2627358.1"/>
    <property type="molecule type" value="Genomic_DNA"/>
</dbReference>
<dbReference type="AlphaFoldDB" id="A0A7I8J8Q3"/>
<protein>
    <recommendedName>
        <fullName evidence="4">WRC domain-containing protein</fullName>
    </recommendedName>
</protein>
<evidence type="ECO:0000256" key="1">
    <source>
        <dbReference type="ARBA" id="ARBA00023242"/>
    </source>
</evidence>
<dbReference type="Pfam" id="PF08879">
    <property type="entry name" value="WRC"/>
    <property type="match status" value="1"/>
</dbReference>
<dbReference type="PROSITE" id="PS51667">
    <property type="entry name" value="WRC"/>
    <property type="match status" value="1"/>
</dbReference>
<feature type="region of interest" description="Disordered" evidence="3">
    <location>
        <begin position="110"/>
        <end position="130"/>
    </location>
</feature>
<dbReference type="EMBL" id="CACRZD030000010">
    <property type="protein sequence ID" value="CAA6666618.1"/>
    <property type="molecule type" value="Genomic_DNA"/>
</dbReference>
<gene>
    <name evidence="5" type="ORF">SI7747_10013011</name>
</gene>
<evidence type="ECO:0000256" key="3">
    <source>
        <dbReference type="SAM" id="MobiDB-lite"/>
    </source>
</evidence>
<reference evidence="5 6" key="1">
    <citation type="submission" date="2019-12" db="EMBL/GenBank/DDBJ databases">
        <authorList>
            <person name="Scholz U."/>
            <person name="Mascher M."/>
            <person name="Fiebig A."/>
        </authorList>
    </citation>
    <scope>NUCLEOTIDE SEQUENCE</scope>
</reference>
<evidence type="ECO:0000256" key="2">
    <source>
        <dbReference type="PROSITE-ProRule" id="PRU01002"/>
    </source>
</evidence>
<name>A0A7I8J8Q3_SPIIN</name>
<evidence type="ECO:0000313" key="5">
    <source>
        <dbReference type="EMBL" id="CAA2627358.1"/>
    </source>
</evidence>
<accession>A0A7I8J8Q3</accession>
<dbReference type="InterPro" id="IPR014977">
    <property type="entry name" value="WRC_dom"/>
</dbReference>
<dbReference type="Proteomes" id="UP001189122">
    <property type="component" value="Unassembled WGS sequence"/>
</dbReference>
<feature type="compositionally biased region" description="Basic and acidic residues" evidence="3">
    <location>
        <begin position="23"/>
        <end position="32"/>
    </location>
</feature>
<comment type="caution">
    <text evidence="2">Lacks conserved residue(s) required for the propagation of feature annotation.</text>
</comment>
<feature type="region of interest" description="Disordered" evidence="3">
    <location>
        <begin position="1"/>
        <end position="32"/>
    </location>
</feature>
<evidence type="ECO:0000259" key="4">
    <source>
        <dbReference type="PROSITE" id="PS51667"/>
    </source>
</evidence>
<keyword evidence="6" id="KW-1185">Reference proteome</keyword>
<proteinExistence type="predicted"/>